<evidence type="ECO:0000256" key="1">
    <source>
        <dbReference type="SAM" id="MobiDB-lite"/>
    </source>
</evidence>
<reference evidence="2" key="1">
    <citation type="submission" date="2021-02" db="EMBL/GenBank/DDBJ databases">
        <authorList>
            <person name="Nowell W R."/>
        </authorList>
    </citation>
    <scope>NUCLEOTIDE SEQUENCE</scope>
</reference>
<feature type="region of interest" description="Disordered" evidence="1">
    <location>
        <begin position="1"/>
        <end position="50"/>
    </location>
</feature>
<evidence type="ECO:0000313" key="5">
    <source>
        <dbReference type="EMBL" id="CAF4363315.1"/>
    </source>
</evidence>
<evidence type="ECO:0000313" key="6">
    <source>
        <dbReference type="Proteomes" id="UP000663829"/>
    </source>
</evidence>
<dbReference type="AlphaFoldDB" id="A0A815TJB4"/>
<protein>
    <submittedName>
        <fullName evidence="2">Uncharacterized protein</fullName>
    </submittedName>
</protein>
<dbReference type="EMBL" id="CAJOBC010088000">
    <property type="protein sequence ID" value="CAF4363315.1"/>
    <property type="molecule type" value="Genomic_DNA"/>
</dbReference>
<evidence type="ECO:0000313" key="4">
    <source>
        <dbReference type="EMBL" id="CAF4339480.1"/>
    </source>
</evidence>
<feature type="region of interest" description="Disordered" evidence="1">
    <location>
        <begin position="82"/>
        <end position="103"/>
    </location>
</feature>
<evidence type="ECO:0000313" key="2">
    <source>
        <dbReference type="EMBL" id="CAF1501718.1"/>
    </source>
</evidence>
<name>A0A815TJB4_9BILA</name>
<dbReference type="EMBL" id="CAJNOQ010022480">
    <property type="protein sequence ID" value="CAF1501718.1"/>
    <property type="molecule type" value="Genomic_DNA"/>
</dbReference>
<dbReference type="Proteomes" id="UP000663829">
    <property type="component" value="Unassembled WGS sequence"/>
</dbReference>
<organism evidence="2 6">
    <name type="scientific">Didymodactylos carnosus</name>
    <dbReference type="NCBI Taxonomy" id="1234261"/>
    <lineage>
        <taxon>Eukaryota</taxon>
        <taxon>Metazoa</taxon>
        <taxon>Spiralia</taxon>
        <taxon>Gnathifera</taxon>
        <taxon>Rotifera</taxon>
        <taxon>Eurotatoria</taxon>
        <taxon>Bdelloidea</taxon>
        <taxon>Philodinida</taxon>
        <taxon>Philodinidae</taxon>
        <taxon>Didymodactylos</taxon>
    </lineage>
</organism>
<dbReference type="EMBL" id="CAJNOK010040196">
    <property type="protein sequence ID" value="CAF1549550.1"/>
    <property type="molecule type" value="Genomic_DNA"/>
</dbReference>
<dbReference type="Proteomes" id="UP000677228">
    <property type="component" value="Unassembled WGS sequence"/>
</dbReference>
<keyword evidence="6" id="KW-1185">Reference proteome</keyword>
<sequence length="103" mass="11650">VLGQRGNHFSDFQHSHHDNTTSTILRSTTTRNRSRAASYPSHEDDNDSTLSFNNYNQSMISRENNIPRKIIAPSQSIHLSLQVRHSTGSDSDAYDPNNFLSYA</sequence>
<feature type="non-terminal residue" evidence="2">
    <location>
        <position position="1"/>
    </location>
</feature>
<feature type="compositionally biased region" description="Low complexity" evidence="1">
    <location>
        <begin position="20"/>
        <end position="38"/>
    </location>
</feature>
<proteinExistence type="predicted"/>
<dbReference type="EMBL" id="CAJOBA010062648">
    <property type="protein sequence ID" value="CAF4339480.1"/>
    <property type="molecule type" value="Genomic_DNA"/>
</dbReference>
<comment type="caution">
    <text evidence="2">The sequence shown here is derived from an EMBL/GenBank/DDBJ whole genome shotgun (WGS) entry which is preliminary data.</text>
</comment>
<dbReference type="Proteomes" id="UP000681722">
    <property type="component" value="Unassembled WGS sequence"/>
</dbReference>
<accession>A0A815TJB4</accession>
<gene>
    <name evidence="2" type="ORF">GPM918_LOCUS36712</name>
    <name evidence="3" type="ORF">OVA965_LOCUS39217</name>
    <name evidence="5" type="ORF">SRO942_LOCUS37459</name>
    <name evidence="4" type="ORF">TMI583_LOCUS40496</name>
</gene>
<dbReference type="Proteomes" id="UP000682733">
    <property type="component" value="Unassembled WGS sequence"/>
</dbReference>
<evidence type="ECO:0000313" key="3">
    <source>
        <dbReference type="EMBL" id="CAF1549550.1"/>
    </source>
</evidence>